<accession>A0A8W8NU06</accession>
<evidence type="ECO:0000313" key="3">
    <source>
        <dbReference type="Proteomes" id="UP000005408"/>
    </source>
</evidence>
<sequence>MLTVCLKTITGVLIIIGSLVCGSQVMSKSQCSTPGYIRDSLLGCYKIVLYPTAVTYDEGRHACVNDGGQLFLVNSAEKGVHLIKAIRSEMITSAVIQGSRGPESSWFDEHGNPLSYLPSLIENKDDEEATKLILKFAPDNINIMFSAI</sequence>
<feature type="chain" id="PRO_5036443542" description="C-type lectin domain-containing protein" evidence="1">
    <location>
        <begin position="23"/>
        <end position="148"/>
    </location>
</feature>
<dbReference type="SUPFAM" id="SSF56436">
    <property type="entry name" value="C-type lectin-like"/>
    <property type="match status" value="1"/>
</dbReference>
<dbReference type="EnsemblMetazoa" id="G7189.1">
    <property type="protein sequence ID" value="G7189.1:cds"/>
    <property type="gene ID" value="G7189"/>
</dbReference>
<evidence type="ECO:0000313" key="2">
    <source>
        <dbReference type="EnsemblMetazoa" id="G7189.1:cds"/>
    </source>
</evidence>
<keyword evidence="3" id="KW-1185">Reference proteome</keyword>
<evidence type="ECO:0000256" key="1">
    <source>
        <dbReference type="SAM" id="SignalP"/>
    </source>
</evidence>
<protein>
    <recommendedName>
        <fullName evidence="4">C-type lectin domain-containing protein</fullName>
    </recommendedName>
</protein>
<proteinExistence type="predicted"/>
<organism evidence="2 3">
    <name type="scientific">Magallana gigas</name>
    <name type="common">Pacific oyster</name>
    <name type="synonym">Crassostrea gigas</name>
    <dbReference type="NCBI Taxonomy" id="29159"/>
    <lineage>
        <taxon>Eukaryota</taxon>
        <taxon>Metazoa</taxon>
        <taxon>Spiralia</taxon>
        <taxon>Lophotrochozoa</taxon>
        <taxon>Mollusca</taxon>
        <taxon>Bivalvia</taxon>
        <taxon>Autobranchia</taxon>
        <taxon>Pteriomorphia</taxon>
        <taxon>Ostreida</taxon>
        <taxon>Ostreoidea</taxon>
        <taxon>Ostreidae</taxon>
        <taxon>Magallana</taxon>
    </lineage>
</organism>
<keyword evidence="1" id="KW-0732">Signal</keyword>
<reference evidence="2" key="1">
    <citation type="submission" date="2022-08" db="UniProtKB">
        <authorList>
            <consortium name="EnsemblMetazoa"/>
        </authorList>
    </citation>
    <scope>IDENTIFICATION</scope>
    <source>
        <strain evidence="2">05x7-T-G4-1.051#20</strain>
    </source>
</reference>
<dbReference type="InterPro" id="IPR016187">
    <property type="entry name" value="CTDL_fold"/>
</dbReference>
<dbReference type="Proteomes" id="UP000005408">
    <property type="component" value="Unassembled WGS sequence"/>
</dbReference>
<dbReference type="InterPro" id="IPR016186">
    <property type="entry name" value="C-type_lectin-like/link_sf"/>
</dbReference>
<dbReference type="AlphaFoldDB" id="A0A8W8NU06"/>
<evidence type="ECO:0008006" key="4">
    <source>
        <dbReference type="Google" id="ProtNLM"/>
    </source>
</evidence>
<dbReference type="Gene3D" id="3.10.100.10">
    <property type="entry name" value="Mannose-Binding Protein A, subunit A"/>
    <property type="match status" value="1"/>
</dbReference>
<name>A0A8W8NU06_MAGGI</name>
<feature type="signal peptide" evidence="1">
    <location>
        <begin position="1"/>
        <end position="22"/>
    </location>
</feature>